<proteinExistence type="predicted"/>
<accession>D2VH81</accession>
<dbReference type="AlphaFoldDB" id="D2VH81"/>
<evidence type="ECO:0000313" key="3">
    <source>
        <dbReference type="Proteomes" id="UP000006671"/>
    </source>
</evidence>
<feature type="non-terminal residue" evidence="2">
    <location>
        <position position="1"/>
    </location>
</feature>
<reference evidence="2 3" key="1">
    <citation type="journal article" date="2010" name="Cell">
        <title>The genome of Naegleria gruberi illuminates early eukaryotic versatility.</title>
        <authorList>
            <person name="Fritz-Laylin L.K."/>
            <person name="Prochnik S.E."/>
            <person name="Ginger M.L."/>
            <person name="Dacks J.B."/>
            <person name="Carpenter M.L."/>
            <person name="Field M.C."/>
            <person name="Kuo A."/>
            <person name="Paredez A."/>
            <person name="Chapman J."/>
            <person name="Pham J."/>
            <person name="Shu S."/>
            <person name="Neupane R."/>
            <person name="Cipriano M."/>
            <person name="Mancuso J."/>
            <person name="Tu H."/>
            <person name="Salamov A."/>
            <person name="Lindquist E."/>
            <person name="Shapiro H."/>
            <person name="Lucas S."/>
            <person name="Grigoriev I.V."/>
            <person name="Cande W.Z."/>
            <person name="Fulton C."/>
            <person name="Rokhsar D.S."/>
            <person name="Dawson S.C."/>
        </authorList>
    </citation>
    <scope>NUCLEOTIDE SEQUENCE [LARGE SCALE GENOMIC DNA]</scope>
    <source>
        <strain evidence="2 3">NEG-M</strain>
    </source>
</reference>
<sequence length="113" mass="12617">NNNNNNNGNNSNNSNNSNNNNGNNKNLYGNINFYISMNEPGIFNVEMKLNKNIIGSIILEIDNLLDAQEKGLTKLTFEIESNNEHVVKNITLNVNTTLNTLNKLFSNTSNNSQ</sequence>
<dbReference type="VEuPathDB" id="AmoebaDB:NAEGRDRAFT_68307"/>
<evidence type="ECO:0000256" key="1">
    <source>
        <dbReference type="SAM" id="MobiDB-lite"/>
    </source>
</evidence>
<dbReference type="RefSeq" id="XP_002676679.1">
    <property type="nucleotide sequence ID" value="XM_002676633.1"/>
</dbReference>
<dbReference type="KEGG" id="ngr:NAEGRDRAFT_68307"/>
<organism evidence="3">
    <name type="scientific">Naegleria gruberi</name>
    <name type="common">Amoeba</name>
    <dbReference type="NCBI Taxonomy" id="5762"/>
    <lineage>
        <taxon>Eukaryota</taxon>
        <taxon>Discoba</taxon>
        <taxon>Heterolobosea</taxon>
        <taxon>Tetramitia</taxon>
        <taxon>Eutetramitia</taxon>
        <taxon>Vahlkampfiidae</taxon>
        <taxon>Naegleria</taxon>
    </lineage>
</organism>
<dbReference type="SUPFAM" id="SSF143885">
    <property type="entry name" value="RGC domain-like"/>
    <property type="match status" value="1"/>
</dbReference>
<dbReference type="GeneID" id="8850060"/>
<gene>
    <name evidence="2" type="ORF">NAEGRDRAFT_68307</name>
</gene>
<keyword evidence="3" id="KW-1185">Reference proteome</keyword>
<name>D2VH81_NAEGR</name>
<evidence type="ECO:0000313" key="2">
    <source>
        <dbReference type="EMBL" id="EFC43935.1"/>
    </source>
</evidence>
<dbReference type="InParanoid" id="D2VH81"/>
<protein>
    <submittedName>
        <fullName evidence="2">Predicted protein</fullName>
    </submittedName>
</protein>
<dbReference type="Proteomes" id="UP000006671">
    <property type="component" value="Unassembled WGS sequence"/>
</dbReference>
<dbReference type="EMBL" id="GG738871">
    <property type="protein sequence ID" value="EFC43935.1"/>
    <property type="molecule type" value="Genomic_DNA"/>
</dbReference>
<feature type="region of interest" description="Disordered" evidence="1">
    <location>
        <begin position="1"/>
        <end position="23"/>
    </location>
</feature>